<dbReference type="Proteomes" id="UP001153331">
    <property type="component" value="Unassembled WGS sequence"/>
</dbReference>
<dbReference type="EMBL" id="JAPHNI010000146">
    <property type="protein sequence ID" value="KAJ8115318.1"/>
    <property type="molecule type" value="Genomic_DNA"/>
</dbReference>
<sequence>MLHTRYGAPALLRGVARKDGITFTAIRLSSTYAVKERGTAGPPTQGVRSLAKTAPLSAMPVPMLLRSLLVATISSKKWLLVPSLHILDFFAKPYRTWIFNIEKNPVLNAILKKTFYEQFCAGTTPAETRTCVKGLKDLGFRGVILTYAQEMVFDHKSGSGYSPGAAAEETKEEASGIKIDNVIESWRAGTVSTIDLIEEGDILAIKTSGAGLAVVDAFNKGDLPPQQMLDALDEIGTKCKERNIQIIIDAESQHYQKGIARTALEMMRKFNTDGRVVVYNTYQAYLKSTQSLIAAHLAEAEKDGFTLGLKVVRGAYMATDDRALIHDTKQDTDDSYNGIAQGALRQQLGEFGVSRPFPSVKLFLASHNRDSVISAQRLHEQRTAAGLPTVDVGFGQLHGMSDEVSFSLLAEKGNTGQSPAVFKCSTWGSMGECIGYLLRRAVENRDAVLRTNDEYTALRNLGQPILSSLIGNSGNDESVKFEKYIACVRSEASEKKLAEKFPDAAKSGKLSVSRGDNVKAAKDSDVVLLGVDPADVEATLKQEGLSDALSGKLLISLAAGWTRADIEKLLSSSKEKIWVVRTLPNIAAQVSESLTAIEDPDKDIPDEFLTLTTNIFNQVGKTAHIDPRLMNASTAVGGSTPAMFAVICDALIDASVAVGMPRATAQTMIYQSMKGTAAMLQSGIHPGILKDQGTSPEGCTIGGLMVMEEAGVRGHLGKALREAVTIARQMGQNPHVNDTRQGQ</sequence>
<protein>
    <submittedName>
        <fullName evidence="1">Uncharacterized protein</fullName>
    </submittedName>
</protein>
<reference evidence="1" key="1">
    <citation type="submission" date="2022-11" db="EMBL/GenBank/DDBJ databases">
        <title>Genome Sequence of Boeremia exigua.</title>
        <authorList>
            <person name="Buettner E."/>
        </authorList>
    </citation>
    <scope>NUCLEOTIDE SEQUENCE</scope>
    <source>
        <strain evidence="1">CU02</strain>
    </source>
</reference>
<keyword evidence="2" id="KW-1185">Reference proteome</keyword>
<name>A0ACC2IJL7_9PLEO</name>
<evidence type="ECO:0000313" key="1">
    <source>
        <dbReference type="EMBL" id="KAJ8115318.1"/>
    </source>
</evidence>
<proteinExistence type="predicted"/>
<organism evidence="1 2">
    <name type="scientific">Boeremia exigua</name>
    <dbReference type="NCBI Taxonomy" id="749465"/>
    <lineage>
        <taxon>Eukaryota</taxon>
        <taxon>Fungi</taxon>
        <taxon>Dikarya</taxon>
        <taxon>Ascomycota</taxon>
        <taxon>Pezizomycotina</taxon>
        <taxon>Dothideomycetes</taxon>
        <taxon>Pleosporomycetidae</taxon>
        <taxon>Pleosporales</taxon>
        <taxon>Pleosporineae</taxon>
        <taxon>Didymellaceae</taxon>
        <taxon>Boeremia</taxon>
    </lineage>
</organism>
<evidence type="ECO:0000313" key="2">
    <source>
        <dbReference type="Proteomes" id="UP001153331"/>
    </source>
</evidence>
<comment type="caution">
    <text evidence="1">The sequence shown here is derived from an EMBL/GenBank/DDBJ whole genome shotgun (WGS) entry which is preliminary data.</text>
</comment>
<gene>
    <name evidence="1" type="ORF">OPT61_g3005</name>
</gene>
<accession>A0ACC2IJL7</accession>